<feature type="region of interest" description="Disordered" evidence="1">
    <location>
        <begin position="1"/>
        <end position="86"/>
    </location>
</feature>
<gene>
    <name evidence="2" type="primary">Mecom_1</name>
    <name evidence="2" type="ORF">RAMSUL_R08192</name>
</gene>
<evidence type="ECO:0000256" key="1">
    <source>
        <dbReference type="SAM" id="MobiDB-lite"/>
    </source>
</evidence>
<name>A0A852CW31_9PICI</name>
<feature type="compositionally biased region" description="Acidic residues" evidence="1">
    <location>
        <begin position="21"/>
        <end position="41"/>
    </location>
</feature>
<feature type="compositionally biased region" description="Basic residues" evidence="1">
    <location>
        <begin position="135"/>
        <end position="145"/>
    </location>
</feature>
<feature type="region of interest" description="Disordered" evidence="1">
    <location>
        <begin position="122"/>
        <end position="145"/>
    </location>
</feature>
<keyword evidence="3" id="KW-1185">Reference proteome</keyword>
<feature type="non-terminal residue" evidence="2">
    <location>
        <position position="145"/>
    </location>
</feature>
<comment type="caution">
    <text evidence="2">The sequence shown here is derived from an EMBL/GenBank/DDBJ whole genome shotgun (WGS) entry which is preliminary data.</text>
</comment>
<organism evidence="2 3">
    <name type="scientific">Ramphastos sulfuratus</name>
    <dbReference type="NCBI Taxonomy" id="322582"/>
    <lineage>
        <taxon>Eukaryota</taxon>
        <taxon>Metazoa</taxon>
        <taxon>Chordata</taxon>
        <taxon>Craniata</taxon>
        <taxon>Vertebrata</taxon>
        <taxon>Euteleostomi</taxon>
        <taxon>Archelosauria</taxon>
        <taxon>Archosauria</taxon>
        <taxon>Dinosauria</taxon>
        <taxon>Saurischia</taxon>
        <taxon>Theropoda</taxon>
        <taxon>Coelurosauria</taxon>
        <taxon>Aves</taxon>
        <taxon>Neognathae</taxon>
        <taxon>Neoaves</taxon>
        <taxon>Telluraves</taxon>
        <taxon>Coraciimorphae</taxon>
        <taxon>Piciformes</taxon>
        <taxon>Ramphastidae</taxon>
        <taxon>Ramphastos</taxon>
    </lineage>
</organism>
<protein>
    <submittedName>
        <fullName evidence="2">MECOM protein</fullName>
    </submittedName>
</protein>
<evidence type="ECO:0000313" key="3">
    <source>
        <dbReference type="Proteomes" id="UP000611227"/>
    </source>
</evidence>
<feature type="compositionally biased region" description="Basic and acidic residues" evidence="1">
    <location>
        <begin position="1"/>
        <end position="12"/>
    </location>
</feature>
<sequence>RMNGSHFKDDKAMVASQNSDLLDDEEAEDEVMMDEEDEESEMAGKAVKEPVTSDMHEGTPEEDYEETSTLDMNCKASPGRYKEEEYSKTGLTALDHIRHFTDSLKMRKMEENQYSEAELAAFNTSQLPEDLKQPLYRKSKSQVKA</sequence>
<reference evidence="2" key="1">
    <citation type="submission" date="2019-09" db="EMBL/GenBank/DDBJ databases">
        <title>Bird 10,000 Genomes (B10K) Project - Family phase.</title>
        <authorList>
            <person name="Zhang G."/>
        </authorList>
    </citation>
    <scope>NUCLEOTIDE SEQUENCE</scope>
    <source>
        <strain evidence="2">B10K-DU-001-30</strain>
        <tissue evidence="2">Muscle</tissue>
    </source>
</reference>
<proteinExistence type="predicted"/>
<accession>A0A852CW31</accession>
<evidence type="ECO:0000313" key="2">
    <source>
        <dbReference type="EMBL" id="NXP83531.1"/>
    </source>
</evidence>
<dbReference type="Proteomes" id="UP000611227">
    <property type="component" value="Unassembled WGS sequence"/>
</dbReference>
<dbReference type="AlphaFoldDB" id="A0A852CW31"/>
<dbReference type="EMBL" id="WBNM01095436">
    <property type="protein sequence ID" value="NXP83531.1"/>
    <property type="molecule type" value="Genomic_DNA"/>
</dbReference>
<feature type="non-terminal residue" evidence="2">
    <location>
        <position position="1"/>
    </location>
</feature>